<feature type="chain" id="PRO_5030571558" evidence="2">
    <location>
        <begin position="25"/>
        <end position="518"/>
    </location>
</feature>
<feature type="compositionally biased region" description="Basic and acidic residues" evidence="1">
    <location>
        <begin position="285"/>
        <end position="303"/>
    </location>
</feature>
<sequence length="518" mass="56703">MPLSRRCTLALLLGGALLSQPAAAERVQKDPAAPGAAPAPSPQAAASLKDDPEEAPEAIEGSASEQAAVDAKDASTAAASAEAAAHVAKEVAAHSIRMTRHAKAALKKAQEAVHTARVDTTGLSTNQTKALKAAEDHLAKASKTVHFGNASSSDTHLKERLARLKEKLDDRSKSQQSELGEMREELHALREHLKGTSQEEQIEAIERMLKDLESRSSAATLSHDELKAELERLREAVRRIEEMQARLDAEKAEEHRRAHESKHMPAEAVRSTPEEEAPEEAGNEGEGKEARADIVDGDWDKLARWGKRHHPHPGKKATDDSEAAKLEEEEEEEREEEERPAEEEDEGRRHRRPRGRKDKGGKEHGPHRIPQDSDKDESGAEITASGAAEAAEEDGTVAPPAAGASPIDIDTDMPYGDLEPFGREDTAQELTEASIRESNAMVDQLERAEVAEEKRAVFRALTRLRGAAITSFDGVARSQTSNIDTFNQAHQWREQHPLRHLANEESDISKWAFPDANF</sequence>
<protein>
    <submittedName>
        <fullName evidence="3">Uncharacterized protein</fullName>
    </submittedName>
</protein>
<reference evidence="3" key="1">
    <citation type="submission" date="2021-01" db="EMBL/GenBank/DDBJ databases">
        <authorList>
            <person name="Corre E."/>
            <person name="Pelletier E."/>
            <person name="Niang G."/>
            <person name="Scheremetjew M."/>
            <person name="Finn R."/>
            <person name="Kale V."/>
            <person name="Holt S."/>
            <person name="Cochrane G."/>
            <person name="Meng A."/>
            <person name="Brown T."/>
            <person name="Cohen L."/>
        </authorList>
    </citation>
    <scope>NUCLEOTIDE SEQUENCE</scope>
    <source>
        <strain evidence="3">OF101</strain>
    </source>
</reference>
<feature type="compositionally biased region" description="Basic residues" evidence="1">
    <location>
        <begin position="304"/>
        <end position="315"/>
    </location>
</feature>
<evidence type="ECO:0000256" key="1">
    <source>
        <dbReference type="SAM" id="MobiDB-lite"/>
    </source>
</evidence>
<dbReference type="EMBL" id="HBGE01065005">
    <property type="protein sequence ID" value="CAD9162210.1"/>
    <property type="molecule type" value="Transcribed_RNA"/>
</dbReference>
<feature type="compositionally biased region" description="Basic and acidic residues" evidence="1">
    <location>
        <begin position="358"/>
        <end position="378"/>
    </location>
</feature>
<feature type="compositionally biased region" description="Acidic residues" evidence="1">
    <location>
        <begin position="327"/>
        <end position="345"/>
    </location>
</feature>
<feature type="signal peptide" evidence="2">
    <location>
        <begin position="1"/>
        <end position="24"/>
    </location>
</feature>
<accession>A0A7S1WDQ8</accession>
<feature type="compositionally biased region" description="Low complexity" evidence="1">
    <location>
        <begin position="380"/>
        <end position="389"/>
    </location>
</feature>
<feature type="compositionally biased region" description="Acidic residues" evidence="1">
    <location>
        <begin position="274"/>
        <end position="283"/>
    </location>
</feature>
<proteinExistence type="predicted"/>
<name>A0A7S1WDQ8_ALECA</name>
<gene>
    <name evidence="3" type="ORF">ACAT0790_LOCUS38975</name>
</gene>
<evidence type="ECO:0000313" key="3">
    <source>
        <dbReference type="EMBL" id="CAD9162210.1"/>
    </source>
</evidence>
<feature type="region of interest" description="Disordered" evidence="1">
    <location>
        <begin position="248"/>
        <end position="427"/>
    </location>
</feature>
<dbReference type="AlphaFoldDB" id="A0A7S1WDQ8"/>
<evidence type="ECO:0000256" key="2">
    <source>
        <dbReference type="SAM" id="SignalP"/>
    </source>
</evidence>
<feature type="region of interest" description="Disordered" evidence="1">
    <location>
        <begin position="22"/>
        <end position="72"/>
    </location>
</feature>
<feature type="compositionally biased region" description="Basic and acidic residues" evidence="1">
    <location>
        <begin position="248"/>
        <end position="265"/>
    </location>
</feature>
<organism evidence="3">
    <name type="scientific">Alexandrium catenella</name>
    <name type="common">Red tide dinoflagellate</name>
    <name type="synonym">Gonyaulax catenella</name>
    <dbReference type="NCBI Taxonomy" id="2925"/>
    <lineage>
        <taxon>Eukaryota</taxon>
        <taxon>Sar</taxon>
        <taxon>Alveolata</taxon>
        <taxon>Dinophyceae</taxon>
        <taxon>Gonyaulacales</taxon>
        <taxon>Pyrocystaceae</taxon>
        <taxon>Alexandrium</taxon>
    </lineage>
</organism>
<feature type="compositionally biased region" description="Low complexity" evidence="1">
    <location>
        <begin position="31"/>
        <end position="46"/>
    </location>
</feature>
<feature type="compositionally biased region" description="Basic and acidic residues" evidence="1">
    <location>
        <begin position="316"/>
        <end position="326"/>
    </location>
</feature>
<keyword evidence="2" id="KW-0732">Signal</keyword>